<keyword evidence="1" id="KW-0805">Transcription regulation</keyword>
<dbReference type="PANTHER" id="PTHR38445:SF10">
    <property type="entry name" value="GNTR-FAMILY TRANSCRIPTIONAL REGULATOR"/>
    <property type="match status" value="1"/>
</dbReference>
<proteinExistence type="predicted"/>
<keyword evidence="2" id="KW-0238">DNA-binding</keyword>
<dbReference type="InterPro" id="IPR000524">
    <property type="entry name" value="Tscrpt_reg_HTH_GntR"/>
</dbReference>
<sequence length="123" mass="14498">MNFKENKAIYLQIADRICDEIILGQYAEEERIPSVREYASIVEVNANTIMRSFDHLQSQGIIYNKRGIGYFVSPGAKKMILAIRKERFLKDDIEWFFRQIYTLGIPFTELEAMYLEFSKKQNS</sequence>
<dbReference type="SUPFAM" id="SSF46785">
    <property type="entry name" value="Winged helix' DNA-binding domain"/>
    <property type="match status" value="1"/>
</dbReference>
<evidence type="ECO:0000313" key="6">
    <source>
        <dbReference type="Proteomes" id="UP001496674"/>
    </source>
</evidence>
<protein>
    <submittedName>
        <fullName evidence="5">GntR family transcriptional regulator</fullName>
    </submittedName>
</protein>
<dbReference type="PANTHER" id="PTHR38445">
    <property type="entry name" value="HTH-TYPE TRANSCRIPTIONAL REPRESSOR YTRA"/>
    <property type="match status" value="1"/>
</dbReference>
<evidence type="ECO:0000256" key="1">
    <source>
        <dbReference type="ARBA" id="ARBA00023015"/>
    </source>
</evidence>
<dbReference type="EMBL" id="AP028055">
    <property type="protein sequence ID" value="BEG99625.1"/>
    <property type="molecule type" value="Genomic_DNA"/>
</dbReference>
<dbReference type="Gene3D" id="1.10.10.10">
    <property type="entry name" value="Winged helix-like DNA-binding domain superfamily/Winged helix DNA-binding domain"/>
    <property type="match status" value="1"/>
</dbReference>
<dbReference type="SMART" id="SM00345">
    <property type="entry name" value="HTH_GNTR"/>
    <property type="match status" value="1"/>
</dbReference>
<keyword evidence="6" id="KW-1185">Reference proteome</keyword>
<dbReference type="CDD" id="cd07377">
    <property type="entry name" value="WHTH_GntR"/>
    <property type="match status" value="1"/>
</dbReference>
<evidence type="ECO:0000256" key="3">
    <source>
        <dbReference type="ARBA" id="ARBA00023163"/>
    </source>
</evidence>
<evidence type="ECO:0000259" key="4">
    <source>
        <dbReference type="PROSITE" id="PS50949"/>
    </source>
</evidence>
<keyword evidence="3" id="KW-0804">Transcription</keyword>
<dbReference type="PROSITE" id="PS50949">
    <property type="entry name" value="HTH_GNTR"/>
    <property type="match status" value="1"/>
</dbReference>
<dbReference type="InterPro" id="IPR036390">
    <property type="entry name" value="WH_DNA-bd_sf"/>
</dbReference>
<dbReference type="RefSeq" id="WP_353330308.1">
    <property type="nucleotide sequence ID" value="NZ_AP028055.1"/>
</dbReference>
<evidence type="ECO:0000313" key="5">
    <source>
        <dbReference type="EMBL" id="BEG99625.1"/>
    </source>
</evidence>
<dbReference type="Proteomes" id="UP001496674">
    <property type="component" value="Chromosome"/>
</dbReference>
<feature type="domain" description="HTH gntR-type" evidence="4">
    <location>
        <begin position="7"/>
        <end position="75"/>
    </location>
</feature>
<name>A0ABN6ZC04_9BACE</name>
<organism evidence="5 6">
    <name type="scientific">Bacteroides sedimenti</name>
    <dbReference type="NCBI Taxonomy" id="2136147"/>
    <lineage>
        <taxon>Bacteria</taxon>
        <taxon>Pseudomonadati</taxon>
        <taxon>Bacteroidota</taxon>
        <taxon>Bacteroidia</taxon>
        <taxon>Bacteroidales</taxon>
        <taxon>Bacteroidaceae</taxon>
        <taxon>Bacteroides</taxon>
    </lineage>
</organism>
<dbReference type="Pfam" id="PF00392">
    <property type="entry name" value="GntR"/>
    <property type="match status" value="1"/>
</dbReference>
<dbReference type="Gene3D" id="1.10.287.100">
    <property type="match status" value="1"/>
</dbReference>
<reference evidence="5 6" key="1">
    <citation type="submission" date="2023-04" db="EMBL/GenBank/DDBJ databases">
        <title>Draft genome sequence of acteroides sedimenti strain YN3PY1.</title>
        <authorList>
            <person name="Yoshida N."/>
        </authorList>
    </citation>
    <scope>NUCLEOTIDE SEQUENCE [LARGE SCALE GENOMIC DNA]</scope>
    <source>
        <strain evidence="5 6">YN3PY1</strain>
    </source>
</reference>
<dbReference type="InterPro" id="IPR036388">
    <property type="entry name" value="WH-like_DNA-bd_sf"/>
</dbReference>
<accession>A0ABN6ZC04</accession>
<gene>
    <name evidence="5" type="ORF">BSYN_18900</name>
</gene>
<evidence type="ECO:0000256" key="2">
    <source>
        <dbReference type="ARBA" id="ARBA00023125"/>
    </source>
</evidence>